<dbReference type="PRINTS" id="PR00081">
    <property type="entry name" value="GDHRDH"/>
</dbReference>
<dbReference type="PRINTS" id="PR00080">
    <property type="entry name" value="SDRFAMILY"/>
</dbReference>
<dbReference type="GO" id="GO:0047936">
    <property type="term" value="F:glucose 1-dehydrogenase [NAD(P)+] activity"/>
    <property type="evidence" value="ECO:0007669"/>
    <property type="project" value="UniProtKB-EC"/>
</dbReference>
<dbReference type="Proteomes" id="UP000679725">
    <property type="component" value="Unassembled WGS sequence"/>
</dbReference>
<organism evidence="3 4">
    <name type="scientific">Dyadobacter linearis</name>
    <dbReference type="NCBI Taxonomy" id="2823330"/>
    <lineage>
        <taxon>Bacteria</taxon>
        <taxon>Pseudomonadati</taxon>
        <taxon>Bacteroidota</taxon>
        <taxon>Cytophagia</taxon>
        <taxon>Cytophagales</taxon>
        <taxon>Spirosomataceae</taxon>
        <taxon>Dyadobacter</taxon>
    </lineage>
</organism>
<dbReference type="EC" id="1.1.1.47" evidence="3"/>
<protein>
    <submittedName>
        <fullName evidence="3">Glucose 1-dehydrogenase 4</fullName>
        <ecNumber evidence="3">1.1.1.47</ecNumber>
    </submittedName>
</protein>
<dbReference type="InterPro" id="IPR036291">
    <property type="entry name" value="NAD(P)-bd_dom_sf"/>
</dbReference>
<comment type="similarity">
    <text evidence="1">Belongs to the short-chain dehydrogenases/reductases (SDR) family.</text>
</comment>
<dbReference type="InterPro" id="IPR002347">
    <property type="entry name" value="SDR_fam"/>
</dbReference>
<dbReference type="CDD" id="cd05233">
    <property type="entry name" value="SDR_c"/>
    <property type="match status" value="1"/>
</dbReference>
<dbReference type="Gene3D" id="3.40.50.720">
    <property type="entry name" value="NAD(P)-binding Rossmann-like Domain"/>
    <property type="match status" value="1"/>
</dbReference>
<keyword evidence="4" id="KW-1185">Reference proteome</keyword>
<comment type="caution">
    <text evidence="3">The sequence shown here is derived from an EMBL/GenBank/DDBJ whole genome shotgun (WGS) entry which is preliminary data.</text>
</comment>
<dbReference type="SUPFAM" id="SSF51735">
    <property type="entry name" value="NAD(P)-binding Rossmann-fold domains"/>
    <property type="match status" value="1"/>
</dbReference>
<dbReference type="EMBL" id="CAJRAU010000003">
    <property type="protein sequence ID" value="CAG5069931.1"/>
    <property type="molecule type" value="Genomic_DNA"/>
</dbReference>
<reference evidence="3 4" key="1">
    <citation type="submission" date="2021-04" db="EMBL/GenBank/DDBJ databases">
        <authorList>
            <person name="Rodrigo-Torres L."/>
            <person name="Arahal R. D."/>
            <person name="Lucena T."/>
        </authorList>
    </citation>
    <scope>NUCLEOTIDE SEQUENCE [LARGE SCALE GENOMIC DNA]</scope>
    <source>
        <strain evidence="3 4">CECT 9623</strain>
    </source>
</reference>
<gene>
    <name evidence="3" type="primary">gdhIV</name>
    <name evidence="3" type="ORF">DYBT9623_02671</name>
</gene>
<dbReference type="Pfam" id="PF13561">
    <property type="entry name" value="adh_short_C2"/>
    <property type="match status" value="1"/>
</dbReference>
<dbReference type="InterPro" id="IPR020904">
    <property type="entry name" value="Sc_DH/Rdtase_CS"/>
</dbReference>
<sequence>METWLGNKSIVIIGGTTGLGFSAAKAFVRNGANVVVVGRNPENCLVAELQLGSTARAKQGDATHPQTAMDAIQLCIREFGSFDGLYHVAGGGGKSLGDGPLHELSLEGWNKTLDWNLTSLMLSNQAAIRTFIGMNKGGSILNMSSVLGFSPARHFSNHAYATAKSAVIGFSKSIAASYAAQNIRVNVLTPGIIEGIDGQQKDSAGFVTTKQALDGGRYGLPGDLDGAAVYFMSDYAKFTTGQNFSVDGGWEVSDGQY</sequence>
<name>A0ABN7R784_9BACT</name>
<dbReference type="RefSeq" id="WP_215234009.1">
    <property type="nucleotide sequence ID" value="NZ_CAJRAU010000003.1"/>
</dbReference>
<accession>A0ABN7R784</accession>
<keyword evidence="2 3" id="KW-0560">Oxidoreductase</keyword>
<proteinExistence type="inferred from homology"/>
<evidence type="ECO:0000256" key="1">
    <source>
        <dbReference type="ARBA" id="ARBA00006484"/>
    </source>
</evidence>
<dbReference type="PANTHER" id="PTHR42760">
    <property type="entry name" value="SHORT-CHAIN DEHYDROGENASES/REDUCTASES FAMILY MEMBER"/>
    <property type="match status" value="1"/>
</dbReference>
<evidence type="ECO:0000313" key="3">
    <source>
        <dbReference type="EMBL" id="CAG5069931.1"/>
    </source>
</evidence>
<evidence type="ECO:0000313" key="4">
    <source>
        <dbReference type="Proteomes" id="UP000679725"/>
    </source>
</evidence>
<dbReference type="PROSITE" id="PS00061">
    <property type="entry name" value="ADH_SHORT"/>
    <property type="match status" value="1"/>
</dbReference>
<dbReference type="PANTHER" id="PTHR42760:SF115">
    <property type="entry name" value="3-OXOACYL-[ACYL-CARRIER-PROTEIN] REDUCTASE FABG"/>
    <property type="match status" value="1"/>
</dbReference>
<evidence type="ECO:0000256" key="2">
    <source>
        <dbReference type="ARBA" id="ARBA00023002"/>
    </source>
</evidence>